<evidence type="ECO:0000256" key="9">
    <source>
        <dbReference type="SAM" id="MobiDB-lite"/>
    </source>
</evidence>
<evidence type="ECO:0000256" key="6">
    <source>
        <dbReference type="ARBA" id="ARBA00022840"/>
    </source>
</evidence>
<feature type="region of interest" description="Disordered" evidence="9">
    <location>
        <begin position="1"/>
        <end position="20"/>
    </location>
</feature>
<dbReference type="GO" id="GO:0046872">
    <property type="term" value="F:metal ion binding"/>
    <property type="evidence" value="ECO:0007669"/>
    <property type="project" value="UniProtKB-KW"/>
</dbReference>
<evidence type="ECO:0000256" key="8">
    <source>
        <dbReference type="ARBA" id="ARBA00023266"/>
    </source>
</evidence>
<dbReference type="GO" id="GO:0005524">
    <property type="term" value="F:ATP binding"/>
    <property type="evidence" value="ECO:0007669"/>
    <property type="project" value="UniProtKB-KW"/>
</dbReference>
<protein>
    <submittedName>
        <fullName evidence="12">Unannotated protein</fullName>
    </submittedName>
</protein>
<dbReference type="GO" id="GO:0004756">
    <property type="term" value="F:selenide, water dikinase activity"/>
    <property type="evidence" value="ECO:0007669"/>
    <property type="project" value="InterPro"/>
</dbReference>
<evidence type="ECO:0000256" key="3">
    <source>
        <dbReference type="ARBA" id="ARBA00022723"/>
    </source>
</evidence>
<dbReference type="Gene3D" id="3.90.650.10">
    <property type="entry name" value="PurM-like C-terminal domain"/>
    <property type="match status" value="1"/>
</dbReference>
<evidence type="ECO:0000256" key="5">
    <source>
        <dbReference type="ARBA" id="ARBA00022777"/>
    </source>
</evidence>
<organism evidence="12">
    <name type="scientific">freshwater metagenome</name>
    <dbReference type="NCBI Taxonomy" id="449393"/>
    <lineage>
        <taxon>unclassified sequences</taxon>
        <taxon>metagenomes</taxon>
        <taxon>ecological metagenomes</taxon>
    </lineage>
</organism>
<dbReference type="InterPro" id="IPR010918">
    <property type="entry name" value="PurM-like_C_dom"/>
</dbReference>
<dbReference type="NCBIfam" id="NF002098">
    <property type="entry name" value="PRK00943.1"/>
    <property type="match status" value="1"/>
</dbReference>
<dbReference type="InterPro" id="IPR004536">
    <property type="entry name" value="SPS/SelD"/>
</dbReference>
<dbReference type="NCBIfam" id="TIGR00476">
    <property type="entry name" value="selD"/>
    <property type="match status" value="1"/>
</dbReference>
<evidence type="ECO:0000313" key="12">
    <source>
        <dbReference type="EMBL" id="CAB4932395.1"/>
    </source>
</evidence>
<dbReference type="InterPro" id="IPR023061">
    <property type="entry name" value="SelD_I"/>
</dbReference>
<keyword evidence="8" id="KW-0711">Selenium</keyword>
<keyword evidence="5" id="KW-0418">Kinase</keyword>
<dbReference type="GO" id="GO:0016260">
    <property type="term" value="P:selenocysteine biosynthetic process"/>
    <property type="evidence" value="ECO:0007669"/>
    <property type="project" value="InterPro"/>
</dbReference>
<dbReference type="SUPFAM" id="SSF55326">
    <property type="entry name" value="PurM N-terminal domain-like"/>
    <property type="match status" value="1"/>
</dbReference>
<keyword evidence="2" id="KW-0808">Transferase</keyword>
<dbReference type="InterPro" id="IPR016188">
    <property type="entry name" value="PurM-like_N"/>
</dbReference>
<dbReference type="CDD" id="cd02195">
    <property type="entry name" value="SelD"/>
    <property type="match status" value="1"/>
</dbReference>
<sequence length="383" mass="39218">MSSPHEASLPRVDTSAARPRLTQLSPGGGCACKLPQAMLDDVLGMVRTTTGAQGNEWGTESANLLVGLQTPDDAAVYAIDEHRAWIVTADFGTPVVDDPHLWGRIAATNALSDVYAMGGRPLLALNLLAWPLDLDRTMLAEVLDGGRRAVVEAGALIVGGHSIDDPTPKFGLVAIGEVERGHLLTKGGAREGDLLILTKPLGVGVVSTAIKRGLAPAGLVEAAVESMLRLNANAAGVARRATLRGGTDVTGYGLLGHLHEMAKAAGLVAHLHANSVPVLAAGADTVAQLIIDGCAPDGSRRTLANALSARWFDPGGLPDDTQLLLADAQTSGGLLLAVPPTTVDAVLTGLHDGGDHAAAVIGHFAAPTHEHEPGTVTASATTI</sequence>
<dbReference type="Gene3D" id="3.30.1330.10">
    <property type="entry name" value="PurM-like, N-terminal domain"/>
    <property type="match status" value="1"/>
</dbReference>
<proteinExistence type="inferred from homology"/>
<evidence type="ECO:0000259" key="10">
    <source>
        <dbReference type="Pfam" id="PF00586"/>
    </source>
</evidence>
<dbReference type="HAMAP" id="MF_00625">
    <property type="entry name" value="SelD"/>
    <property type="match status" value="1"/>
</dbReference>
<feature type="domain" description="PurM-like N-terminal" evidence="10">
    <location>
        <begin position="72"/>
        <end position="178"/>
    </location>
</feature>
<dbReference type="SUPFAM" id="SSF56042">
    <property type="entry name" value="PurM C-terminal domain-like"/>
    <property type="match status" value="1"/>
</dbReference>
<dbReference type="GO" id="GO:0005737">
    <property type="term" value="C:cytoplasm"/>
    <property type="evidence" value="ECO:0007669"/>
    <property type="project" value="TreeGrafter"/>
</dbReference>
<dbReference type="InterPro" id="IPR036921">
    <property type="entry name" value="PurM-like_N_sf"/>
</dbReference>
<evidence type="ECO:0000256" key="7">
    <source>
        <dbReference type="ARBA" id="ARBA00022842"/>
    </source>
</evidence>
<evidence type="ECO:0000256" key="1">
    <source>
        <dbReference type="ARBA" id="ARBA00008026"/>
    </source>
</evidence>
<keyword evidence="4" id="KW-0547">Nucleotide-binding</keyword>
<keyword evidence="3" id="KW-0479">Metal-binding</keyword>
<dbReference type="AlphaFoldDB" id="A0A6J7INT5"/>
<gene>
    <name evidence="12" type="ORF">UFOPK3773_00327</name>
</gene>
<dbReference type="PANTHER" id="PTHR10256:SF0">
    <property type="entry name" value="INACTIVE SELENIDE, WATER DIKINASE-LIKE PROTEIN-RELATED"/>
    <property type="match status" value="1"/>
</dbReference>
<dbReference type="InterPro" id="IPR036676">
    <property type="entry name" value="PurM-like_C_sf"/>
</dbReference>
<dbReference type="PIRSF" id="PIRSF036407">
    <property type="entry name" value="Selenphspht_syn"/>
    <property type="match status" value="1"/>
</dbReference>
<feature type="domain" description="PurM-like C-terminal" evidence="11">
    <location>
        <begin position="190"/>
        <end position="367"/>
    </location>
</feature>
<keyword evidence="6" id="KW-0067">ATP-binding</keyword>
<accession>A0A6J7INT5</accession>
<comment type="similarity">
    <text evidence="1">Belongs to the selenophosphate synthase 1 family. Class I subfamily.</text>
</comment>
<evidence type="ECO:0000256" key="2">
    <source>
        <dbReference type="ARBA" id="ARBA00022679"/>
    </source>
</evidence>
<dbReference type="Pfam" id="PF02769">
    <property type="entry name" value="AIRS_C"/>
    <property type="match status" value="1"/>
</dbReference>
<evidence type="ECO:0000259" key="11">
    <source>
        <dbReference type="Pfam" id="PF02769"/>
    </source>
</evidence>
<dbReference type="PANTHER" id="PTHR10256">
    <property type="entry name" value="SELENIDE, WATER DIKINASE"/>
    <property type="match status" value="1"/>
</dbReference>
<reference evidence="12" key="1">
    <citation type="submission" date="2020-05" db="EMBL/GenBank/DDBJ databases">
        <authorList>
            <person name="Chiriac C."/>
            <person name="Salcher M."/>
            <person name="Ghai R."/>
            <person name="Kavagutti S V."/>
        </authorList>
    </citation>
    <scope>NUCLEOTIDE SEQUENCE</scope>
</reference>
<evidence type="ECO:0000256" key="4">
    <source>
        <dbReference type="ARBA" id="ARBA00022741"/>
    </source>
</evidence>
<keyword evidence="7" id="KW-0460">Magnesium</keyword>
<dbReference type="Pfam" id="PF00586">
    <property type="entry name" value="AIRS"/>
    <property type="match status" value="1"/>
</dbReference>
<dbReference type="EMBL" id="CAFBNF010000019">
    <property type="protein sequence ID" value="CAB4932395.1"/>
    <property type="molecule type" value="Genomic_DNA"/>
</dbReference>
<name>A0A6J7INT5_9ZZZZ</name>